<evidence type="ECO:0000256" key="1">
    <source>
        <dbReference type="SAM" id="MobiDB-lite"/>
    </source>
</evidence>
<name>A0AA47N6L2_MERPO</name>
<dbReference type="InterPro" id="IPR008906">
    <property type="entry name" value="HATC_C_dom"/>
</dbReference>
<dbReference type="AlphaFoldDB" id="A0AA47N6L2"/>
<accession>A0AA47N6L2</accession>
<protein>
    <submittedName>
        <fullName evidence="3">Zinc finger protein 862</fullName>
    </submittedName>
</protein>
<reference evidence="3" key="1">
    <citation type="journal article" date="2023" name="Front. Mar. Sci.">
        <title>A new Merluccius polli reference genome to investigate the effects of global change in West African waters.</title>
        <authorList>
            <person name="Mateo J.L."/>
            <person name="Blanco-Fernandez C."/>
            <person name="Garcia-Vazquez E."/>
            <person name="Machado-Schiaffino G."/>
        </authorList>
    </citation>
    <scope>NUCLEOTIDE SEQUENCE</scope>
    <source>
        <strain evidence="3">C29</strain>
        <tissue evidence="3">Fin</tissue>
    </source>
</reference>
<dbReference type="InterPro" id="IPR012337">
    <property type="entry name" value="RNaseH-like_sf"/>
</dbReference>
<feature type="compositionally biased region" description="Basic and acidic residues" evidence="1">
    <location>
        <begin position="202"/>
        <end position="220"/>
    </location>
</feature>
<evidence type="ECO:0000313" key="4">
    <source>
        <dbReference type="Proteomes" id="UP001174136"/>
    </source>
</evidence>
<dbReference type="Pfam" id="PF25431">
    <property type="entry name" value="zf-C17orf113"/>
    <property type="match status" value="1"/>
</dbReference>
<dbReference type="Pfam" id="PF05699">
    <property type="entry name" value="Dimer_Tnp_hAT"/>
    <property type="match status" value="1"/>
</dbReference>
<sequence>MTYWDDSVEVAGKAERRHLFTEKCGLSEHLQDLGSVPEHVGAHQGAAQHRLPEALTFSVGRWVRWAGLGGGSAGGVQGGAGLGGEQGGAELGGEQGGAELGGEQGGAELGGEQGGAELGGEQGGAELGGEQGGAGLGGEQGGAGLGGEQGGAELGGEQGGAELGGEQGGAGLGGEQGGAGLGGEQGGAELGAMWRHIPGVTEPKRKNTEEIGDKEGETSTKKAKVRKFSEKWKTDREWLQYDDSTGVMFCSVCRTHAKEKQRGNSFVVGNKTMKVETIREHEGSRCHGVCKSVARAQSEPLFSQPAVAALTCLSEETRAKLRAMFRTAHALAKKGRPFTDYEWICDLDEQKGIALGATYRNKTQAKEFTQYIAEAERDEIRQMLKKTRFLSIMSDGSTDSSVKEEELVYVRWSHMGKIESRFVGIKSVEKADAAHITSTIREIMVRVCEEWESKLVALATDGAAVMVGAKSGVVSRLKGDRAYIIGIHCMAHRQELAFMDAIKSHAMFQRVEEFLSGLYTFYHASPLNRANLVNSFQALGHKPLVPTRIGGTRWVGHLLRALDHFLRGFQGIVQHLEQIQSCDAANVRGVQQAKARKYYSTAREAVFIRFCGFLHDTLTHLSSLSVSLQRSTITIAEAHSCLSATQAVLKKYKTREGPMQAAMTKAMRDNNNSYEGISLTSSDSQTLVASRVKLLDRLVESMTDRFQDVSVGVLCATKLVSFANWPESGDAAADFGDTEVETLVNHFRPVLETCGIHAENVMDQWTVLKSFMYQEPQFLSQPHVSWATVNRSHQHSCPDLLAVIDLVLSLPASTADCERGFSTMKMVKSDWRSSLLSDTLSDLLIIQLCSPDIKDFDPRTAMMLWHESSVRSRRPDYMDGGAKRVSERGEGTLQGGLQRSQAAHMQLRLAARVTAPHLHTTRLNVEAARGGDMGDLHPDVLPDGGWGRGSTDLSLQSKGGSHTVGSLWDWGPAAGQVLRDEQPGQVHLRALKTPLQHLDFQLLGPHLTCRENTLHTAPERGGALTCNAGPVPEVVMVTGHAGLQQGRAVELQARVAPCLRHGAITPL</sequence>
<feature type="compositionally biased region" description="Gly residues" evidence="1">
    <location>
        <begin position="77"/>
        <end position="189"/>
    </location>
</feature>
<dbReference type="PANTHER" id="PTHR46880:SF9">
    <property type="entry name" value="ZINC FINGER PROTEIN 862"/>
    <property type="match status" value="1"/>
</dbReference>
<dbReference type="InterPro" id="IPR057456">
    <property type="entry name" value="Znf_C17orf113"/>
</dbReference>
<evidence type="ECO:0000313" key="3">
    <source>
        <dbReference type="EMBL" id="KAK0152640.1"/>
    </source>
</evidence>
<feature type="region of interest" description="Disordered" evidence="1">
    <location>
        <begin position="77"/>
        <end position="221"/>
    </location>
</feature>
<dbReference type="SUPFAM" id="SSF53098">
    <property type="entry name" value="Ribonuclease H-like"/>
    <property type="match status" value="1"/>
</dbReference>
<gene>
    <name evidence="3" type="primary">ZNF862_56</name>
    <name evidence="3" type="ORF">N1851_005837</name>
</gene>
<dbReference type="GO" id="GO:0046983">
    <property type="term" value="F:protein dimerization activity"/>
    <property type="evidence" value="ECO:0007669"/>
    <property type="project" value="InterPro"/>
</dbReference>
<comment type="caution">
    <text evidence="3">The sequence shown here is derived from an EMBL/GenBank/DDBJ whole genome shotgun (WGS) entry which is preliminary data.</text>
</comment>
<evidence type="ECO:0000259" key="2">
    <source>
        <dbReference type="SMART" id="SM00597"/>
    </source>
</evidence>
<organism evidence="3 4">
    <name type="scientific">Merluccius polli</name>
    <name type="common">Benguela hake</name>
    <name type="synonym">Merluccius cadenati</name>
    <dbReference type="NCBI Taxonomy" id="89951"/>
    <lineage>
        <taxon>Eukaryota</taxon>
        <taxon>Metazoa</taxon>
        <taxon>Chordata</taxon>
        <taxon>Craniata</taxon>
        <taxon>Vertebrata</taxon>
        <taxon>Euteleostomi</taxon>
        <taxon>Actinopterygii</taxon>
        <taxon>Neopterygii</taxon>
        <taxon>Teleostei</taxon>
        <taxon>Neoteleostei</taxon>
        <taxon>Acanthomorphata</taxon>
        <taxon>Zeiogadaria</taxon>
        <taxon>Gadariae</taxon>
        <taxon>Gadiformes</taxon>
        <taxon>Gadoidei</taxon>
        <taxon>Merlucciidae</taxon>
        <taxon>Merluccius</taxon>
    </lineage>
</organism>
<dbReference type="SMART" id="SM00597">
    <property type="entry name" value="ZnF_TTF"/>
    <property type="match status" value="1"/>
</dbReference>
<dbReference type="EMBL" id="JAOPHQ010000929">
    <property type="protein sequence ID" value="KAK0152640.1"/>
    <property type="molecule type" value="Genomic_DNA"/>
</dbReference>
<keyword evidence="4" id="KW-1185">Reference proteome</keyword>
<proteinExistence type="predicted"/>
<dbReference type="InterPro" id="IPR006580">
    <property type="entry name" value="Znf_TTF"/>
</dbReference>
<dbReference type="Proteomes" id="UP001174136">
    <property type="component" value="Unassembled WGS sequence"/>
</dbReference>
<feature type="domain" description="TTF-type" evidence="2">
    <location>
        <begin position="224"/>
        <end position="306"/>
    </location>
</feature>
<dbReference type="PANTHER" id="PTHR46880">
    <property type="entry name" value="RAS-ASSOCIATING DOMAIN-CONTAINING PROTEIN"/>
    <property type="match status" value="1"/>
</dbReference>